<feature type="transmembrane region" description="Helical" evidence="2">
    <location>
        <begin position="21"/>
        <end position="42"/>
    </location>
</feature>
<evidence type="ECO:0000256" key="2">
    <source>
        <dbReference type="SAM" id="Phobius"/>
    </source>
</evidence>
<reference evidence="3 4" key="1">
    <citation type="submission" date="2023-08" db="EMBL/GenBank/DDBJ databases">
        <title>genomic of G39.</title>
        <authorList>
            <person name="Wang Y."/>
        </authorList>
    </citation>
    <scope>NUCLEOTIDE SEQUENCE [LARGE SCALE GENOMIC DNA]</scope>
    <source>
        <strain evidence="3 4">G39</strain>
    </source>
</reference>
<feature type="transmembrane region" description="Helical" evidence="2">
    <location>
        <begin position="102"/>
        <end position="123"/>
    </location>
</feature>
<evidence type="ECO:0000256" key="1">
    <source>
        <dbReference type="SAM" id="MobiDB-lite"/>
    </source>
</evidence>
<keyword evidence="2" id="KW-0812">Transmembrane</keyword>
<dbReference type="Proteomes" id="UP001240639">
    <property type="component" value="Unassembled WGS sequence"/>
</dbReference>
<name>A0ABT9HMK2_9SPHN</name>
<dbReference type="RefSeq" id="WP_305931796.1">
    <property type="nucleotide sequence ID" value="NZ_JAVAIM010000001.1"/>
</dbReference>
<feature type="region of interest" description="Disordered" evidence="1">
    <location>
        <begin position="280"/>
        <end position="302"/>
    </location>
</feature>
<evidence type="ECO:0000313" key="4">
    <source>
        <dbReference type="Proteomes" id="UP001240639"/>
    </source>
</evidence>
<sequence length="302" mass="31784">MIIAAGLVAAAISLFMGGIRLFPLTFAVVAVLAFVLGLPLYLAARSASKVKLMTAALAGFVVGAAIPAFLVLTGPAADNASIGGTATVVGGTYTGAGRLNNLGMVLAFGAAGAIGGAVFWALVRGRGDPEEVGNVRMAVLVCAAACVLVAAFTTTSLTMDRSCHNPLRNGGTSISPNAGFTLLAGKDQWPRVEALLEEFQRSNDWAIQSDVRLGDDFPWFQVSVCEEPGTQIFAHGLLDFGGRDEVRFDAFTFANGAEWEEALRSIRDAVKSQQLGELEYKHGEEWSNDPPGWLDSSDEPSE</sequence>
<keyword evidence="2" id="KW-0472">Membrane</keyword>
<feature type="transmembrane region" description="Helical" evidence="2">
    <location>
        <begin position="135"/>
        <end position="159"/>
    </location>
</feature>
<feature type="transmembrane region" description="Helical" evidence="2">
    <location>
        <begin position="54"/>
        <end position="72"/>
    </location>
</feature>
<proteinExistence type="predicted"/>
<protein>
    <submittedName>
        <fullName evidence="3">Uncharacterized protein</fullName>
    </submittedName>
</protein>
<gene>
    <name evidence="3" type="ORF">Q9K02_04405</name>
</gene>
<comment type="caution">
    <text evidence="3">The sequence shown here is derived from an EMBL/GenBank/DDBJ whole genome shotgun (WGS) entry which is preliminary data.</text>
</comment>
<organism evidence="3 4">
    <name type="scientific">Qipengyuania profundimaris</name>
    <dbReference type="NCBI Taxonomy" id="3067652"/>
    <lineage>
        <taxon>Bacteria</taxon>
        <taxon>Pseudomonadati</taxon>
        <taxon>Pseudomonadota</taxon>
        <taxon>Alphaproteobacteria</taxon>
        <taxon>Sphingomonadales</taxon>
        <taxon>Erythrobacteraceae</taxon>
        <taxon>Qipengyuania</taxon>
    </lineage>
</organism>
<keyword evidence="4" id="KW-1185">Reference proteome</keyword>
<keyword evidence="2" id="KW-1133">Transmembrane helix</keyword>
<accession>A0ABT9HMK2</accession>
<evidence type="ECO:0000313" key="3">
    <source>
        <dbReference type="EMBL" id="MDP4574379.1"/>
    </source>
</evidence>
<dbReference type="EMBL" id="JAVAIM010000001">
    <property type="protein sequence ID" value="MDP4574379.1"/>
    <property type="molecule type" value="Genomic_DNA"/>
</dbReference>